<dbReference type="SUPFAM" id="SSF50475">
    <property type="entry name" value="FMN-binding split barrel"/>
    <property type="match status" value="1"/>
</dbReference>
<dbReference type="InterPro" id="IPR012349">
    <property type="entry name" value="Split_barrel_FMN-bd"/>
</dbReference>
<dbReference type="EMBL" id="AP014946">
    <property type="protein sequence ID" value="BAT60087.1"/>
    <property type="molecule type" value="Genomic_DNA"/>
</dbReference>
<proteinExistence type="predicted"/>
<dbReference type="Proteomes" id="UP000236884">
    <property type="component" value="Chromosome"/>
</dbReference>
<feature type="domain" description="Flavin reductase like" evidence="2">
    <location>
        <begin position="62"/>
        <end position="209"/>
    </location>
</feature>
<dbReference type="KEGG" id="vgo:GJW-30_1_02622"/>
<dbReference type="AlphaFoldDB" id="A0A0S3PVW9"/>
<organism evidence="3 4">
    <name type="scientific">Variibacter gotjawalensis</name>
    <dbReference type="NCBI Taxonomy" id="1333996"/>
    <lineage>
        <taxon>Bacteria</taxon>
        <taxon>Pseudomonadati</taxon>
        <taxon>Pseudomonadota</taxon>
        <taxon>Alphaproteobacteria</taxon>
        <taxon>Hyphomicrobiales</taxon>
        <taxon>Nitrobacteraceae</taxon>
        <taxon>Variibacter</taxon>
    </lineage>
</organism>
<dbReference type="GO" id="GO:0006208">
    <property type="term" value="P:pyrimidine nucleobase catabolic process"/>
    <property type="evidence" value="ECO:0007669"/>
    <property type="project" value="TreeGrafter"/>
</dbReference>
<dbReference type="InterPro" id="IPR002563">
    <property type="entry name" value="Flavin_Rdtase-like_dom"/>
</dbReference>
<name>A0A0S3PVW9_9BRAD</name>
<keyword evidence="1 3" id="KW-0560">Oxidoreductase</keyword>
<dbReference type="SMART" id="SM00903">
    <property type="entry name" value="Flavin_Reduct"/>
    <property type="match status" value="1"/>
</dbReference>
<dbReference type="Gene3D" id="2.30.110.10">
    <property type="entry name" value="Electron Transport, Fmn-binding Protein, Chain A"/>
    <property type="match status" value="1"/>
</dbReference>
<evidence type="ECO:0000313" key="4">
    <source>
        <dbReference type="Proteomes" id="UP000236884"/>
    </source>
</evidence>
<dbReference type="GO" id="GO:0042602">
    <property type="term" value="F:riboflavin reductase (NADPH) activity"/>
    <property type="evidence" value="ECO:0007669"/>
    <property type="project" value="TreeGrafter"/>
</dbReference>
<dbReference type="EC" id="1.5.1.42" evidence="3"/>
<evidence type="ECO:0000313" key="3">
    <source>
        <dbReference type="EMBL" id="BAT60087.1"/>
    </source>
</evidence>
<protein>
    <submittedName>
        <fullName evidence="3">FMN reductase (NADH) RutF</fullName>
        <ecNumber evidence="3">1.5.1.42</ecNumber>
    </submittedName>
</protein>
<dbReference type="PANTHER" id="PTHR30466">
    <property type="entry name" value="FLAVIN REDUCTASE"/>
    <property type="match status" value="1"/>
</dbReference>
<dbReference type="GO" id="GO:0010181">
    <property type="term" value="F:FMN binding"/>
    <property type="evidence" value="ECO:0007669"/>
    <property type="project" value="InterPro"/>
</dbReference>
<gene>
    <name evidence="3" type="primary">rutF</name>
    <name evidence="3" type="ORF">GJW-30_1_02622</name>
</gene>
<reference evidence="3 4" key="1">
    <citation type="submission" date="2015-08" db="EMBL/GenBank/DDBJ databases">
        <title>Investigation of the bacterial diversity of lava forest soil.</title>
        <authorList>
            <person name="Lee J.S."/>
        </authorList>
    </citation>
    <scope>NUCLEOTIDE SEQUENCE [LARGE SCALE GENOMIC DNA]</scope>
    <source>
        <strain evidence="3 4">GJW-30</strain>
    </source>
</reference>
<dbReference type="InterPro" id="IPR050268">
    <property type="entry name" value="NADH-dep_flavin_reductase"/>
</dbReference>
<dbReference type="Pfam" id="PF01613">
    <property type="entry name" value="Flavin_Reduct"/>
    <property type="match status" value="1"/>
</dbReference>
<sequence length="210" mass="22468">MRPAQALCRAQAFEKVPHDFSNIRNRMSWIDQRPDDAMAGAFDAVAPESAQTVDPVIFREAMSRLGAAVHVVTTGGTAGRAGVTVTAVASVSDQPPTILVCLNRRSGSNTIFRTNGVFCVNTLGAADEQLADLFAGRTGVAGEERFAPDDWSKLTTGAPVFNRAVIAFDCRVIDVKAVATHNVYFATVEAIRTGPSGPVLVYHERAYKSV</sequence>
<dbReference type="PANTHER" id="PTHR30466:SF1">
    <property type="entry name" value="FMN REDUCTASE (NADH) RUTF"/>
    <property type="match status" value="1"/>
</dbReference>
<dbReference type="GO" id="GO:0052874">
    <property type="term" value="F:FMN reductase (NADH) activity"/>
    <property type="evidence" value="ECO:0007669"/>
    <property type="project" value="UniProtKB-EC"/>
</dbReference>
<accession>A0A0S3PVW9</accession>
<keyword evidence="4" id="KW-1185">Reference proteome</keyword>
<evidence type="ECO:0000259" key="2">
    <source>
        <dbReference type="SMART" id="SM00903"/>
    </source>
</evidence>
<evidence type="ECO:0000256" key="1">
    <source>
        <dbReference type="ARBA" id="ARBA00023002"/>
    </source>
</evidence>